<dbReference type="SUPFAM" id="SSF53300">
    <property type="entry name" value="vWA-like"/>
    <property type="match status" value="1"/>
</dbReference>
<evidence type="ECO:0000256" key="2">
    <source>
        <dbReference type="ARBA" id="ARBA00022525"/>
    </source>
</evidence>
<dbReference type="Pfam" id="PF25106">
    <property type="entry name" value="VWA_4"/>
    <property type="match status" value="1"/>
</dbReference>
<keyword evidence="6" id="KW-1185">Reference proteome</keyword>
<protein>
    <recommendedName>
        <fullName evidence="4">Hemicentin-1-like von Willebrand factor A domain-containing protein</fullName>
    </recommendedName>
</protein>
<accession>A0A3B3ZE54</accession>
<dbReference type="InterPro" id="IPR052577">
    <property type="entry name" value="VWA7"/>
</dbReference>
<dbReference type="InterPro" id="IPR036465">
    <property type="entry name" value="vWFA_dom_sf"/>
</dbReference>
<reference evidence="5" key="1">
    <citation type="submission" date="2025-08" db="UniProtKB">
        <authorList>
            <consortium name="Ensembl"/>
        </authorList>
    </citation>
    <scope>IDENTIFICATION</scope>
</reference>
<dbReference type="PANTHER" id="PTHR14905">
    <property type="entry name" value="NG37"/>
    <property type="match status" value="1"/>
</dbReference>
<dbReference type="Proteomes" id="UP000261520">
    <property type="component" value="Unplaced"/>
</dbReference>
<keyword evidence="2" id="KW-0964">Secreted</keyword>
<evidence type="ECO:0000313" key="5">
    <source>
        <dbReference type="Ensembl" id="ENSPMGP00000002681.1"/>
    </source>
</evidence>
<evidence type="ECO:0000259" key="4">
    <source>
        <dbReference type="Pfam" id="PF25106"/>
    </source>
</evidence>
<organism evidence="5 6">
    <name type="scientific">Periophthalmus magnuspinnatus</name>
    <dbReference type="NCBI Taxonomy" id="409849"/>
    <lineage>
        <taxon>Eukaryota</taxon>
        <taxon>Metazoa</taxon>
        <taxon>Chordata</taxon>
        <taxon>Craniata</taxon>
        <taxon>Vertebrata</taxon>
        <taxon>Euteleostomi</taxon>
        <taxon>Actinopterygii</taxon>
        <taxon>Neopterygii</taxon>
        <taxon>Teleostei</taxon>
        <taxon>Neoteleostei</taxon>
        <taxon>Acanthomorphata</taxon>
        <taxon>Gobiaria</taxon>
        <taxon>Gobiiformes</taxon>
        <taxon>Gobioidei</taxon>
        <taxon>Gobiidae</taxon>
        <taxon>Oxudercinae</taxon>
        <taxon>Periophthalmus</taxon>
    </lineage>
</organism>
<dbReference type="PANTHER" id="PTHR14905:SF18">
    <property type="entry name" value="VON WILLEBRAND FACTOR A DOMAIN-CONTAINING 10, TANDEM DUPLICATE 1-RELATED"/>
    <property type="match status" value="1"/>
</dbReference>
<dbReference type="Ensembl" id="ENSPMGT00000002839.1">
    <property type="protein sequence ID" value="ENSPMGP00000002681.1"/>
    <property type="gene ID" value="ENSPMGG00000002340.1"/>
</dbReference>
<dbReference type="Gene3D" id="3.40.50.410">
    <property type="entry name" value="von Willebrand factor, type A domain"/>
    <property type="match status" value="1"/>
</dbReference>
<feature type="domain" description="Hemicentin-1-like von Willebrand factor A" evidence="4">
    <location>
        <begin position="18"/>
        <end position="103"/>
    </location>
</feature>
<evidence type="ECO:0000256" key="3">
    <source>
        <dbReference type="ARBA" id="ARBA00022729"/>
    </source>
</evidence>
<name>A0A3B3ZE54_9GOBI</name>
<sequence length="127" mass="14094">MFVYRHGSLMGLSQSTVLCFVIDTTGSMADDIAEAKRVSFEIIDSKRGSQQEPSAYILVPFNDPEFGPLVMTTDADKFKAEINKLSASGGGDIPEMCLSGLQVFQIFSFVSYVTFIYCRSHKILFNK</sequence>
<evidence type="ECO:0000313" key="6">
    <source>
        <dbReference type="Proteomes" id="UP000261520"/>
    </source>
</evidence>
<dbReference type="InterPro" id="IPR056861">
    <property type="entry name" value="HMCN1-like_VWA"/>
</dbReference>
<evidence type="ECO:0000256" key="1">
    <source>
        <dbReference type="ARBA" id="ARBA00004613"/>
    </source>
</evidence>
<dbReference type="STRING" id="409849.ENSPMGP00000002681"/>
<reference evidence="5" key="2">
    <citation type="submission" date="2025-09" db="UniProtKB">
        <authorList>
            <consortium name="Ensembl"/>
        </authorList>
    </citation>
    <scope>IDENTIFICATION</scope>
</reference>
<proteinExistence type="predicted"/>
<dbReference type="AlphaFoldDB" id="A0A3B3ZE54"/>
<keyword evidence="3" id="KW-0732">Signal</keyword>
<comment type="subcellular location">
    <subcellularLocation>
        <location evidence="1">Secreted</location>
    </subcellularLocation>
</comment>